<dbReference type="EMBL" id="PFNG01000072">
    <property type="protein sequence ID" value="PIZ41027.1"/>
    <property type="molecule type" value="Genomic_DNA"/>
</dbReference>
<dbReference type="Gene3D" id="3.30.70.20">
    <property type="match status" value="2"/>
</dbReference>
<evidence type="ECO:0000256" key="2">
    <source>
        <dbReference type="ARBA" id="ARBA00022485"/>
    </source>
</evidence>
<keyword evidence="3 7" id="KW-0479">Metal-binding</keyword>
<keyword evidence="8" id="KW-0472">Membrane</keyword>
<comment type="subcellular location">
    <subcellularLocation>
        <location evidence="1">Cell envelope</location>
    </subcellularLocation>
</comment>
<feature type="binding site" evidence="7">
    <location>
        <position position="86"/>
    </location>
    <ligand>
        <name>[4Fe-4S] cluster</name>
        <dbReference type="ChEBI" id="CHEBI:49883"/>
        <label>4</label>
    </ligand>
</feature>
<evidence type="ECO:0000256" key="5">
    <source>
        <dbReference type="ARBA" id="ARBA00023004"/>
    </source>
</evidence>
<feature type="binding site" evidence="7">
    <location>
        <position position="116"/>
    </location>
    <ligand>
        <name>[4Fe-4S] cluster</name>
        <dbReference type="ChEBI" id="CHEBI:49883"/>
        <label>3</label>
    </ligand>
</feature>
<evidence type="ECO:0000256" key="4">
    <source>
        <dbReference type="ARBA" id="ARBA00022737"/>
    </source>
</evidence>
<dbReference type="GO" id="GO:0045333">
    <property type="term" value="P:cellular respiration"/>
    <property type="evidence" value="ECO:0007669"/>
    <property type="project" value="InterPro"/>
</dbReference>
<keyword evidence="2 7" id="KW-0004">4Fe-4S</keyword>
<feature type="binding site" evidence="7">
    <location>
        <position position="82"/>
    </location>
    <ligand>
        <name>[4Fe-4S] cluster</name>
        <dbReference type="ChEBI" id="CHEBI:49883"/>
        <label>3</label>
    </ligand>
</feature>
<feature type="domain" description="4Fe-4S ferredoxin-type" evidence="9">
    <location>
        <begin position="97"/>
        <end position="126"/>
    </location>
</feature>
<feature type="binding site" evidence="7">
    <location>
        <position position="152"/>
    </location>
    <ligand>
        <name>[4Fe-4S] cluster</name>
        <dbReference type="ChEBI" id="CHEBI:49883"/>
        <label>1</label>
    </ligand>
</feature>
<evidence type="ECO:0000256" key="6">
    <source>
        <dbReference type="ARBA" id="ARBA00023014"/>
    </source>
</evidence>
<dbReference type="PROSITE" id="PS51379">
    <property type="entry name" value="4FE4S_FER_2"/>
    <property type="match status" value="2"/>
</dbReference>
<dbReference type="GO" id="GO:0046872">
    <property type="term" value="F:metal ion binding"/>
    <property type="evidence" value="ECO:0007669"/>
    <property type="project" value="UniProtKB-KW"/>
</dbReference>
<evidence type="ECO:0000256" key="8">
    <source>
        <dbReference type="SAM" id="Phobius"/>
    </source>
</evidence>
<evidence type="ECO:0000256" key="1">
    <source>
        <dbReference type="ARBA" id="ARBA00004196"/>
    </source>
</evidence>
<keyword evidence="5 7" id="KW-0408">Iron</keyword>
<feature type="binding site" evidence="7">
    <location>
        <position position="112"/>
    </location>
    <ligand>
        <name>[4Fe-4S] cluster</name>
        <dbReference type="ChEBI" id="CHEBI:49883"/>
        <label>4</label>
    </ligand>
</feature>
<keyword evidence="6 7" id="KW-0411">Iron-sulfur</keyword>
<dbReference type="GO" id="GO:0015944">
    <property type="term" value="P:formate oxidation"/>
    <property type="evidence" value="ECO:0007669"/>
    <property type="project" value="InterPro"/>
</dbReference>
<dbReference type="InterPro" id="IPR017896">
    <property type="entry name" value="4Fe4S_Fe-S-bd"/>
</dbReference>
<dbReference type="InterPro" id="IPR051555">
    <property type="entry name" value="FDH_Electron_Transfer_Unit"/>
</dbReference>
<keyword evidence="8" id="KW-1133">Transmembrane helix</keyword>
<dbReference type="RefSeq" id="WP_287007008.1">
    <property type="nucleotide sequence ID" value="NZ_PFKS01000028.1"/>
</dbReference>
<comment type="caution">
    <text evidence="10">The sequence shown here is derived from an EMBL/GenBank/DDBJ whole genome shotgun (WGS) entry which is preliminary data.</text>
</comment>
<evidence type="ECO:0000313" key="11">
    <source>
        <dbReference type="Proteomes" id="UP000230956"/>
    </source>
</evidence>
<evidence type="ECO:0000256" key="3">
    <source>
        <dbReference type="ARBA" id="ARBA00022723"/>
    </source>
</evidence>
<keyword evidence="4" id="KW-0677">Repeat</keyword>
<sequence length="255" mass="27696">MVENAIFYDASKCIGCRGCQVACKQWNGLPGDKTVFWGSYENPRTLTGNTWTKINFREKREGDNVKFLFAKTQCMHCSEPSCVAVCATGAARKMPDGRVEIDQNRCVGCKNCVVACPFGAANFSEDTGTSRKCHRCPDRVEAGLKPACVSTCVTGALNFGERSEMIKLAKQRRQGLWAEGQKAIFYGLNEAGGTNTIYLLNDEPEAYGLPKNPQVATANIFAGWLGVGVAGALIALVPFKSFLEARERGLKGGRS</sequence>
<dbReference type="InterPro" id="IPR017900">
    <property type="entry name" value="4Fe4S_Fe_S_CS"/>
</dbReference>
<dbReference type="Proteomes" id="UP000230956">
    <property type="component" value="Unassembled WGS sequence"/>
</dbReference>
<dbReference type="Pfam" id="PF13247">
    <property type="entry name" value="Fer4_11"/>
    <property type="match status" value="1"/>
</dbReference>
<feature type="binding site" evidence="7">
    <location>
        <position position="13"/>
    </location>
    <ligand>
        <name>[4Fe-4S] cluster</name>
        <dbReference type="ChEBI" id="CHEBI:49883"/>
        <label>1</label>
    </ligand>
</feature>
<keyword evidence="8" id="KW-0812">Transmembrane</keyword>
<gene>
    <name evidence="10" type="ORF">COY37_02995</name>
</gene>
<feature type="transmembrane region" description="Helical" evidence="8">
    <location>
        <begin position="221"/>
        <end position="239"/>
    </location>
</feature>
<dbReference type="PANTHER" id="PTHR43545:SF6">
    <property type="entry name" value="FORMATE DEHYDROGENASE, NITRATE-INDUCIBLE, IRON-SULFUR SUBUNIT"/>
    <property type="match status" value="1"/>
</dbReference>
<dbReference type="GO" id="GO:0030313">
    <property type="term" value="C:cell envelope"/>
    <property type="evidence" value="ECO:0007669"/>
    <property type="project" value="UniProtKB-SubCell"/>
</dbReference>
<dbReference type="SUPFAM" id="SSF54862">
    <property type="entry name" value="4Fe-4S ferredoxins"/>
    <property type="match status" value="1"/>
</dbReference>
<protein>
    <submittedName>
        <fullName evidence="10">4Fe-4S ferredoxin</fullName>
    </submittedName>
</protein>
<accession>A0A2M7T9D4</accession>
<dbReference type="GO" id="GO:0051539">
    <property type="term" value="F:4 iron, 4 sulfur cluster binding"/>
    <property type="evidence" value="ECO:0007669"/>
    <property type="project" value="UniProtKB-KW"/>
</dbReference>
<feature type="binding site" evidence="7">
    <location>
        <position position="136"/>
    </location>
    <ligand>
        <name>[4Fe-4S] cluster</name>
        <dbReference type="ChEBI" id="CHEBI:49883"/>
        <label>2</label>
    </ligand>
</feature>
<feature type="binding site" evidence="7">
    <location>
        <position position="148"/>
    </location>
    <ligand>
        <name>[4Fe-4S] cluster</name>
        <dbReference type="ChEBI" id="CHEBI:49883"/>
        <label>2</label>
    </ligand>
</feature>
<feature type="binding site" evidence="7">
    <location>
        <position position="77"/>
    </location>
    <ligand>
        <name>[4Fe-4S] cluster</name>
        <dbReference type="ChEBI" id="CHEBI:49883"/>
        <label>3</label>
    </ligand>
</feature>
<feature type="binding site" evidence="7">
    <location>
        <position position="109"/>
    </location>
    <ligand>
        <name>[4Fe-4S] cluster</name>
        <dbReference type="ChEBI" id="CHEBI:49883"/>
        <label>4</label>
    </ligand>
</feature>
<name>A0A2M7T9D4_9ACTN</name>
<comment type="cofactor">
    <cofactor evidence="7">
        <name>[4Fe-4S] cluster</name>
        <dbReference type="ChEBI" id="CHEBI:49883"/>
    </cofactor>
    <text evidence="7">Binds 4 [4Fe-4S] clusters per subunit.</text>
</comment>
<evidence type="ECO:0000259" key="9">
    <source>
        <dbReference type="PROSITE" id="PS51379"/>
    </source>
</evidence>
<dbReference type="PROSITE" id="PS00198">
    <property type="entry name" value="4FE4S_FER_1"/>
    <property type="match status" value="1"/>
</dbReference>
<feature type="binding site" evidence="7">
    <location>
        <position position="133"/>
    </location>
    <ligand>
        <name>[4Fe-4S] cluster</name>
        <dbReference type="ChEBI" id="CHEBI:49883"/>
        <label>2</label>
    </ligand>
</feature>
<dbReference type="PANTHER" id="PTHR43545">
    <property type="entry name" value="FORMATE DEHYDROGENASE, NITRATE-INDUCIBLE, IRON-SULFUR SUBUNIT"/>
    <property type="match status" value="1"/>
</dbReference>
<feature type="binding site" evidence="7">
    <location>
        <position position="19"/>
    </location>
    <ligand>
        <name>[4Fe-4S] cluster</name>
        <dbReference type="ChEBI" id="CHEBI:49883"/>
        <label>1</label>
    </ligand>
</feature>
<evidence type="ECO:0000256" key="7">
    <source>
        <dbReference type="PIRSR" id="PIRSR036298-50"/>
    </source>
</evidence>
<feature type="binding site" evidence="7">
    <location>
        <position position="16"/>
    </location>
    <ligand>
        <name>[4Fe-4S] cluster</name>
        <dbReference type="ChEBI" id="CHEBI:49883"/>
        <label>1</label>
    </ligand>
</feature>
<proteinExistence type="predicted"/>
<dbReference type="PIRSF" id="PIRSF036298">
    <property type="entry name" value="FDH_4Fe4S"/>
    <property type="match status" value="1"/>
</dbReference>
<reference evidence="11" key="1">
    <citation type="submission" date="2017-09" db="EMBL/GenBank/DDBJ databases">
        <title>Depth-based differentiation of microbial function through sediment-hosted aquifers and enrichment of novel symbionts in the deep terrestrial subsurface.</title>
        <authorList>
            <person name="Probst A.J."/>
            <person name="Ladd B."/>
            <person name="Jarett J.K."/>
            <person name="Geller-Mcgrath D.E."/>
            <person name="Sieber C.M.K."/>
            <person name="Emerson J.B."/>
            <person name="Anantharaman K."/>
            <person name="Thomas B.C."/>
            <person name="Malmstrom R."/>
            <person name="Stieglmeier M."/>
            <person name="Klingl A."/>
            <person name="Woyke T."/>
            <person name="Ryan C.M."/>
            <person name="Banfield J.F."/>
        </authorList>
    </citation>
    <scope>NUCLEOTIDE SEQUENCE [LARGE SCALE GENOMIC DNA]</scope>
</reference>
<feature type="binding site" evidence="7">
    <location>
        <position position="74"/>
    </location>
    <ligand>
        <name>[4Fe-4S] cluster</name>
        <dbReference type="ChEBI" id="CHEBI:49883"/>
        <label>3</label>
    </ligand>
</feature>
<evidence type="ECO:0000313" key="10">
    <source>
        <dbReference type="EMBL" id="PIZ41027.1"/>
    </source>
</evidence>
<dbReference type="AlphaFoldDB" id="A0A2M7T9D4"/>
<dbReference type="InterPro" id="IPR014603">
    <property type="entry name" value="Formate_DH_Fe-S_su"/>
</dbReference>
<organism evidence="10 11">
    <name type="scientific">Candidatus Aquicultor secundus</name>
    <dbReference type="NCBI Taxonomy" id="1973895"/>
    <lineage>
        <taxon>Bacteria</taxon>
        <taxon>Bacillati</taxon>
        <taxon>Actinomycetota</taxon>
        <taxon>Candidatus Aquicultoria</taxon>
        <taxon>Candidatus Aquicultorales</taxon>
        <taxon>Candidatus Aquicultoraceae</taxon>
        <taxon>Candidatus Aquicultor</taxon>
    </lineage>
</organism>
<feature type="binding site" evidence="7">
    <location>
        <position position="106"/>
    </location>
    <ligand>
        <name>[4Fe-4S] cluster</name>
        <dbReference type="ChEBI" id="CHEBI:49883"/>
        <label>4</label>
    </ligand>
</feature>
<feature type="domain" description="4Fe-4S ferredoxin-type" evidence="9">
    <location>
        <begin position="4"/>
        <end position="34"/>
    </location>
</feature>
<feature type="binding site" evidence="7">
    <location>
        <position position="23"/>
    </location>
    <ligand>
        <name>[4Fe-4S] cluster</name>
        <dbReference type="ChEBI" id="CHEBI:49883"/>
        <label>2</label>
    </ligand>
</feature>